<dbReference type="OMA" id="TLCLHEE"/>
<dbReference type="SUPFAM" id="SSF52047">
    <property type="entry name" value="RNI-like"/>
    <property type="match status" value="1"/>
</dbReference>
<dbReference type="VEuPathDB" id="FungiDB:ASPBRDRAFT_32777"/>
<dbReference type="AlphaFoldDB" id="A0A1L9UBR0"/>
<name>A0A1L9UBR0_ASPBC</name>
<organism evidence="1 2">
    <name type="scientific">Aspergillus brasiliensis (strain CBS 101740 / IMI 381727 / IBT 21946)</name>
    <dbReference type="NCBI Taxonomy" id="767769"/>
    <lineage>
        <taxon>Eukaryota</taxon>
        <taxon>Fungi</taxon>
        <taxon>Dikarya</taxon>
        <taxon>Ascomycota</taxon>
        <taxon>Pezizomycotina</taxon>
        <taxon>Eurotiomycetes</taxon>
        <taxon>Eurotiomycetidae</taxon>
        <taxon>Eurotiales</taxon>
        <taxon>Aspergillaceae</taxon>
        <taxon>Aspergillus</taxon>
        <taxon>Aspergillus subgen. Circumdati</taxon>
    </lineage>
</organism>
<dbReference type="OrthoDB" id="3945550at2759"/>
<evidence type="ECO:0008006" key="3">
    <source>
        <dbReference type="Google" id="ProtNLM"/>
    </source>
</evidence>
<dbReference type="EMBL" id="KV878689">
    <property type="protein sequence ID" value="OJJ69041.1"/>
    <property type="molecule type" value="Genomic_DNA"/>
</dbReference>
<reference evidence="2" key="1">
    <citation type="journal article" date="2017" name="Genome Biol.">
        <title>Comparative genomics reveals high biological diversity and specific adaptations in the industrially and medically important fungal genus Aspergillus.</title>
        <authorList>
            <person name="de Vries R.P."/>
            <person name="Riley R."/>
            <person name="Wiebenga A."/>
            <person name="Aguilar-Osorio G."/>
            <person name="Amillis S."/>
            <person name="Uchima C.A."/>
            <person name="Anderluh G."/>
            <person name="Asadollahi M."/>
            <person name="Askin M."/>
            <person name="Barry K."/>
            <person name="Battaglia E."/>
            <person name="Bayram O."/>
            <person name="Benocci T."/>
            <person name="Braus-Stromeyer S.A."/>
            <person name="Caldana C."/>
            <person name="Canovas D."/>
            <person name="Cerqueira G.C."/>
            <person name="Chen F."/>
            <person name="Chen W."/>
            <person name="Choi C."/>
            <person name="Clum A."/>
            <person name="Dos Santos R.A."/>
            <person name="Damasio A.R."/>
            <person name="Diallinas G."/>
            <person name="Emri T."/>
            <person name="Fekete E."/>
            <person name="Flipphi M."/>
            <person name="Freyberg S."/>
            <person name="Gallo A."/>
            <person name="Gournas C."/>
            <person name="Habgood R."/>
            <person name="Hainaut M."/>
            <person name="Harispe M.L."/>
            <person name="Henrissat B."/>
            <person name="Hilden K.S."/>
            <person name="Hope R."/>
            <person name="Hossain A."/>
            <person name="Karabika E."/>
            <person name="Karaffa L."/>
            <person name="Karanyi Z."/>
            <person name="Krasevec N."/>
            <person name="Kuo A."/>
            <person name="Kusch H."/>
            <person name="LaButti K."/>
            <person name="Lagendijk E.L."/>
            <person name="Lapidus A."/>
            <person name="Levasseur A."/>
            <person name="Lindquist E."/>
            <person name="Lipzen A."/>
            <person name="Logrieco A.F."/>
            <person name="MacCabe A."/>
            <person name="Maekelae M.R."/>
            <person name="Malavazi I."/>
            <person name="Melin P."/>
            <person name="Meyer V."/>
            <person name="Mielnichuk N."/>
            <person name="Miskei M."/>
            <person name="Molnar A.P."/>
            <person name="Mule G."/>
            <person name="Ngan C.Y."/>
            <person name="Orejas M."/>
            <person name="Orosz E."/>
            <person name="Ouedraogo J.P."/>
            <person name="Overkamp K.M."/>
            <person name="Park H.-S."/>
            <person name="Perrone G."/>
            <person name="Piumi F."/>
            <person name="Punt P.J."/>
            <person name="Ram A.F."/>
            <person name="Ramon A."/>
            <person name="Rauscher S."/>
            <person name="Record E."/>
            <person name="Riano-Pachon D.M."/>
            <person name="Robert V."/>
            <person name="Roehrig J."/>
            <person name="Ruller R."/>
            <person name="Salamov A."/>
            <person name="Salih N.S."/>
            <person name="Samson R.A."/>
            <person name="Sandor E."/>
            <person name="Sanguinetti M."/>
            <person name="Schuetze T."/>
            <person name="Sepcic K."/>
            <person name="Shelest E."/>
            <person name="Sherlock G."/>
            <person name="Sophianopoulou V."/>
            <person name="Squina F.M."/>
            <person name="Sun H."/>
            <person name="Susca A."/>
            <person name="Todd R.B."/>
            <person name="Tsang A."/>
            <person name="Unkles S.E."/>
            <person name="van de Wiele N."/>
            <person name="van Rossen-Uffink D."/>
            <person name="Oliveira J.V."/>
            <person name="Vesth T.C."/>
            <person name="Visser J."/>
            <person name="Yu J.-H."/>
            <person name="Zhou M."/>
            <person name="Andersen M.R."/>
            <person name="Archer D.B."/>
            <person name="Baker S.E."/>
            <person name="Benoit I."/>
            <person name="Brakhage A.A."/>
            <person name="Braus G.H."/>
            <person name="Fischer R."/>
            <person name="Frisvad J.C."/>
            <person name="Goldman G.H."/>
            <person name="Houbraken J."/>
            <person name="Oakley B."/>
            <person name="Pocsi I."/>
            <person name="Scazzocchio C."/>
            <person name="Seiboth B."/>
            <person name="vanKuyk P.A."/>
            <person name="Wortman J."/>
            <person name="Dyer P.S."/>
            <person name="Grigoriev I.V."/>
        </authorList>
    </citation>
    <scope>NUCLEOTIDE SEQUENCE [LARGE SCALE GENOMIC DNA]</scope>
    <source>
        <strain evidence="2">CBS 101740 / IMI 381727 / IBT 21946</strain>
    </source>
</reference>
<evidence type="ECO:0000313" key="2">
    <source>
        <dbReference type="Proteomes" id="UP000184499"/>
    </source>
</evidence>
<keyword evidence="2" id="KW-1185">Reference proteome</keyword>
<accession>A0A1L9UBR0</accession>
<dbReference type="Gene3D" id="3.80.10.10">
    <property type="entry name" value="Ribonuclease Inhibitor"/>
    <property type="match status" value="1"/>
</dbReference>
<evidence type="ECO:0000313" key="1">
    <source>
        <dbReference type="EMBL" id="OJJ69041.1"/>
    </source>
</evidence>
<dbReference type="Proteomes" id="UP000184499">
    <property type="component" value="Unassembled WGS sequence"/>
</dbReference>
<dbReference type="STRING" id="767769.A0A1L9UBR0"/>
<gene>
    <name evidence="1" type="ORF">ASPBRDRAFT_32777</name>
</gene>
<proteinExistence type="predicted"/>
<protein>
    <recommendedName>
        <fullName evidence="3">F-box domain-containing protein</fullName>
    </recommendedName>
</protein>
<dbReference type="RefSeq" id="XP_067476290.1">
    <property type="nucleotide sequence ID" value="XM_067623056.1"/>
</dbReference>
<dbReference type="GeneID" id="93575544"/>
<dbReference type="InterPro" id="IPR032675">
    <property type="entry name" value="LRR_dom_sf"/>
</dbReference>
<sequence length="555" mass="63493">MIIDAVSLDVWHLIFELCTIQDLHQICLVDKGFNSIATPLLYRSISLIPYYGTLDLFRSSTSTKTKTDPESPRGHWLLLSRLEHEENDDLRAWVQEIIISHPPSTRANDSFLKRLQSNDCLAELVARLPNLRRVSINIPRMVSSTFIRTICGHSRKPELLLSNQRYGNKIPSLTEHPLPCVTTLSVFVDPYSDRDGPNRDLLTVQKWFFNCPHLRSFSLTIVEQPGGCVIRMPRHPVILEFQLTGEETFPPLEHLALDGYKLDDQQWNHWRDGLQWDKLVSLSVGPQRCPGLFHRLAGYARSLKSLNVCSWKGEGDVEREGLTELLSSFDSLETLNLKSFICPVEAITHHSNLSTLCLHEEETASKERLRQVLTAEELGQLDSACPKLKSLQVAVKRDNEQWPTDVFDKLATGFHNLRSLSLHFELGLADKYNPIKPLINYASVRSIGQQYFDRRRQAGIEISESFTLTVWTGNYFRRSPDRRVMCSHFERRFTATYEICLSRDSPDGVKVRHLEKERLDLIASKKIRAELSDNLYLRHQVAAAVEGPIAEKVEG</sequence>